<dbReference type="PANTHER" id="PTHR10371:SF3">
    <property type="entry name" value="NADH DEHYDROGENASE [UBIQUINONE] FLAVOPROTEIN 2, MITOCHONDRIAL"/>
    <property type="match status" value="1"/>
</dbReference>
<dbReference type="InterPro" id="IPR042128">
    <property type="entry name" value="NuoE_dom"/>
</dbReference>
<dbReference type="PANTHER" id="PTHR10371">
    <property type="entry name" value="NADH DEHYDROGENASE UBIQUINONE FLAVOPROTEIN 2, MITOCHONDRIAL"/>
    <property type="match status" value="1"/>
</dbReference>
<feature type="compositionally biased region" description="Low complexity" evidence="7">
    <location>
        <begin position="291"/>
        <end position="306"/>
    </location>
</feature>
<comment type="caution">
    <text evidence="8">The sequence shown here is derived from an EMBL/GenBank/DDBJ whole genome shotgun (WGS) entry which is preliminary data.</text>
</comment>
<dbReference type="RefSeq" id="WP_238275979.1">
    <property type="nucleotide sequence ID" value="NZ_BPQR01000039.1"/>
</dbReference>
<feature type="compositionally biased region" description="Low complexity" evidence="7">
    <location>
        <begin position="320"/>
        <end position="330"/>
    </location>
</feature>
<proteinExistence type="inferred from homology"/>
<dbReference type="SUPFAM" id="SSF52833">
    <property type="entry name" value="Thioredoxin-like"/>
    <property type="match status" value="1"/>
</dbReference>
<evidence type="ECO:0000313" key="9">
    <source>
        <dbReference type="Proteomes" id="UP001055102"/>
    </source>
</evidence>
<feature type="compositionally biased region" description="Basic and acidic residues" evidence="7">
    <location>
        <begin position="270"/>
        <end position="290"/>
    </location>
</feature>
<evidence type="ECO:0000256" key="2">
    <source>
        <dbReference type="ARBA" id="ARBA00022714"/>
    </source>
</evidence>
<dbReference type="InterPro" id="IPR036249">
    <property type="entry name" value="Thioredoxin-like_sf"/>
</dbReference>
<dbReference type="Gene3D" id="3.40.30.10">
    <property type="entry name" value="Glutaredoxin"/>
    <property type="match status" value="1"/>
</dbReference>
<evidence type="ECO:0000256" key="3">
    <source>
        <dbReference type="ARBA" id="ARBA00022723"/>
    </source>
</evidence>
<accession>A0ABQ4SXS1</accession>
<evidence type="ECO:0000256" key="1">
    <source>
        <dbReference type="ARBA" id="ARBA00010643"/>
    </source>
</evidence>
<evidence type="ECO:0000256" key="5">
    <source>
        <dbReference type="ARBA" id="ARBA00023014"/>
    </source>
</evidence>
<feature type="compositionally biased region" description="Low complexity" evidence="7">
    <location>
        <begin position="254"/>
        <end position="263"/>
    </location>
</feature>
<evidence type="ECO:0000256" key="7">
    <source>
        <dbReference type="SAM" id="MobiDB-lite"/>
    </source>
</evidence>
<feature type="compositionally biased region" description="Basic and acidic residues" evidence="7">
    <location>
        <begin position="345"/>
        <end position="356"/>
    </location>
</feature>
<comment type="similarity">
    <text evidence="1">Belongs to the complex I 24 kDa subunit family.</text>
</comment>
<keyword evidence="4" id="KW-0408">Iron</keyword>
<sequence length="439" mass="46608">MANRRLAPAAEQPASFAFSPENAEWAKGQIEKYPEGRQASAVIPLLWKAQEQNGGWLPQKAIEAVADQLGMPHIRVLEVATFYTMFALEPVGRYWIQVCGTVPCDSCGSRELKQMLHKRLGPPGHVSPDGNFSWLEVECLGACCNAPMAQINHDYFEDLTPENLGKLMDDLAAGRPVKVGSQTGRVSSEPKDAVNTLQDPTLFDGSRVGAWRKRFEEAGKASGDGEAASTEQRAASEPKVARPDAGRADERPAADAPAQRAAAGETPVKAADRADAAENASDKGEPDRSPAGRVAAAEPASAEAGAQSSLKRDAVPPQPEASGASEAEVAAEAEEARVAKALADLPKDASPERKADAVGTRPAGLDAARAGTPDDLTRIKGIGPGNERRLHGLGIYHFDQIAGWTRPEIAWVGTYLAFPGRIDREDWVGQAKTLSGTGK</sequence>
<dbReference type="InterPro" id="IPR041921">
    <property type="entry name" value="NuoE_N"/>
</dbReference>
<organism evidence="8 9">
    <name type="scientific">Methylobacterium jeotgali</name>
    <dbReference type="NCBI Taxonomy" id="381630"/>
    <lineage>
        <taxon>Bacteria</taxon>
        <taxon>Pseudomonadati</taxon>
        <taxon>Pseudomonadota</taxon>
        <taxon>Alphaproteobacteria</taxon>
        <taxon>Hyphomicrobiales</taxon>
        <taxon>Methylobacteriaceae</taxon>
        <taxon>Methylobacterium</taxon>
    </lineage>
</organism>
<dbReference type="Proteomes" id="UP001055102">
    <property type="component" value="Unassembled WGS sequence"/>
</dbReference>
<evidence type="ECO:0008006" key="10">
    <source>
        <dbReference type="Google" id="ProtNLM"/>
    </source>
</evidence>
<dbReference type="InterPro" id="IPR002023">
    <property type="entry name" value="NuoE-like"/>
</dbReference>
<evidence type="ECO:0000256" key="6">
    <source>
        <dbReference type="ARBA" id="ARBA00034078"/>
    </source>
</evidence>
<feature type="region of interest" description="Disordered" evidence="7">
    <location>
        <begin position="178"/>
        <end position="203"/>
    </location>
</feature>
<gene>
    <name evidence="8" type="ORF">AOPFMNJM_2345</name>
</gene>
<feature type="compositionally biased region" description="Basic and acidic residues" evidence="7">
    <location>
        <begin position="234"/>
        <end position="253"/>
    </location>
</feature>
<dbReference type="EMBL" id="BPQR01000039">
    <property type="protein sequence ID" value="GJE07021.1"/>
    <property type="molecule type" value="Genomic_DNA"/>
</dbReference>
<dbReference type="Gene3D" id="1.10.10.1590">
    <property type="entry name" value="NADH-quinone oxidoreductase subunit E"/>
    <property type="match status" value="1"/>
</dbReference>
<dbReference type="NCBIfam" id="NF005724">
    <property type="entry name" value="PRK07539.1-4"/>
    <property type="match status" value="1"/>
</dbReference>
<keyword evidence="3" id="KW-0479">Metal-binding</keyword>
<keyword evidence="5" id="KW-0411">Iron-sulfur</keyword>
<evidence type="ECO:0000313" key="8">
    <source>
        <dbReference type="EMBL" id="GJE07021.1"/>
    </source>
</evidence>
<reference evidence="8" key="2">
    <citation type="submission" date="2021-08" db="EMBL/GenBank/DDBJ databases">
        <authorList>
            <person name="Tani A."/>
            <person name="Ola A."/>
            <person name="Ogura Y."/>
            <person name="Katsura K."/>
            <person name="Hayashi T."/>
        </authorList>
    </citation>
    <scope>NUCLEOTIDE SEQUENCE</scope>
    <source>
        <strain evidence="8">LMG 23639</strain>
    </source>
</reference>
<dbReference type="Pfam" id="PF01257">
    <property type="entry name" value="2Fe-2S_thioredx"/>
    <property type="match status" value="1"/>
</dbReference>
<dbReference type="NCBIfam" id="TIGR01958">
    <property type="entry name" value="nuoE_fam"/>
    <property type="match status" value="1"/>
</dbReference>
<keyword evidence="9" id="KW-1185">Reference proteome</keyword>
<protein>
    <recommendedName>
        <fullName evidence="10">NADH-quinone oxidoreductase subunit NuoE</fullName>
    </recommendedName>
</protein>
<name>A0ABQ4SXS1_9HYPH</name>
<dbReference type="CDD" id="cd03064">
    <property type="entry name" value="TRX_Fd_NuoE"/>
    <property type="match status" value="1"/>
</dbReference>
<reference evidence="8" key="1">
    <citation type="journal article" date="2021" name="Front. Microbiol.">
        <title>Comprehensive Comparative Genomics and Phenotyping of Methylobacterium Species.</title>
        <authorList>
            <person name="Alessa O."/>
            <person name="Ogura Y."/>
            <person name="Fujitani Y."/>
            <person name="Takami H."/>
            <person name="Hayashi T."/>
            <person name="Sahin N."/>
            <person name="Tani A."/>
        </authorList>
    </citation>
    <scope>NUCLEOTIDE SEQUENCE</scope>
    <source>
        <strain evidence="8">LMG 23639</strain>
    </source>
</reference>
<comment type="cofactor">
    <cofactor evidence="6">
        <name>[2Fe-2S] cluster</name>
        <dbReference type="ChEBI" id="CHEBI:190135"/>
    </cofactor>
</comment>
<keyword evidence="2" id="KW-0001">2Fe-2S</keyword>
<evidence type="ECO:0000256" key="4">
    <source>
        <dbReference type="ARBA" id="ARBA00023004"/>
    </source>
</evidence>
<dbReference type="PROSITE" id="PS01099">
    <property type="entry name" value="COMPLEX1_24K"/>
    <property type="match status" value="1"/>
</dbReference>
<feature type="region of interest" description="Disordered" evidence="7">
    <location>
        <begin position="218"/>
        <end position="372"/>
    </location>
</feature>